<dbReference type="InterPro" id="IPR050266">
    <property type="entry name" value="AB_hydrolase_sf"/>
</dbReference>
<dbReference type="PANTHER" id="PTHR43798:SF31">
    <property type="entry name" value="AB HYDROLASE SUPERFAMILY PROTEIN YCLE"/>
    <property type="match status" value="1"/>
</dbReference>
<organism evidence="3 4">
    <name type="scientific">Dankookia rubra</name>
    <dbReference type="NCBI Taxonomy" id="1442381"/>
    <lineage>
        <taxon>Bacteria</taxon>
        <taxon>Pseudomonadati</taxon>
        <taxon>Pseudomonadota</taxon>
        <taxon>Alphaproteobacteria</taxon>
        <taxon>Acetobacterales</taxon>
        <taxon>Roseomonadaceae</taxon>
        <taxon>Dankookia</taxon>
    </lineage>
</organism>
<dbReference type="OrthoDB" id="7258021at2"/>
<name>A0A4R5Q5N8_9PROT</name>
<keyword evidence="4" id="KW-1185">Reference proteome</keyword>
<dbReference type="PANTHER" id="PTHR43798">
    <property type="entry name" value="MONOACYLGLYCEROL LIPASE"/>
    <property type="match status" value="1"/>
</dbReference>
<protein>
    <submittedName>
        <fullName evidence="3">Alpha/beta fold hydrolase</fullName>
    </submittedName>
</protein>
<evidence type="ECO:0000259" key="2">
    <source>
        <dbReference type="Pfam" id="PF12697"/>
    </source>
</evidence>
<evidence type="ECO:0000313" key="3">
    <source>
        <dbReference type="EMBL" id="TDH57873.1"/>
    </source>
</evidence>
<dbReference type="AlphaFoldDB" id="A0A4R5Q5N8"/>
<gene>
    <name evidence="3" type="ORF">E2C06_35610</name>
</gene>
<dbReference type="Pfam" id="PF12697">
    <property type="entry name" value="Abhydrolase_6"/>
    <property type="match status" value="1"/>
</dbReference>
<accession>A0A4R5Q5N8</accession>
<dbReference type="Proteomes" id="UP000295096">
    <property type="component" value="Unassembled WGS sequence"/>
</dbReference>
<feature type="domain" description="AB hydrolase-1" evidence="2">
    <location>
        <begin position="77"/>
        <end position="246"/>
    </location>
</feature>
<dbReference type="Gene3D" id="3.40.50.1820">
    <property type="entry name" value="alpha/beta hydrolase"/>
    <property type="match status" value="1"/>
</dbReference>
<dbReference type="GO" id="GO:0016787">
    <property type="term" value="F:hydrolase activity"/>
    <property type="evidence" value="ECO:0007669"/>
    <property type="project" value="UniProtKB-KW"/>
</dbReference>
<dbReference type="InterPro" id="IPR029058">
    <property type="entry name" value="AB_hydrolase_fold"/>
</dbReference>
<comment type="caution">
    <text evidence="3">The sequence shown here is derived from an EMBL/GenBank/DDBJ whole genome shotgun (WGS) entry which is preliminary data.</text>
</comment>
<dbReference type="PRINTS" id="PR00111">
    <property type="entry name" value="ABHYDROLASE"/>
</dbReference>
<dbReference type="SUPFAM" id="SSF53474">
    <property type="entry name" value="alpha/beta-Hydrolases"/>
    <property type="match status" value="1"/>
</dbReference>
<reference evidence="3 4" key="1">
    <citation type="journal article" date="2016" name="J. Microbiol.">
        <title>Dankookia rubra gen. nov., sp. nov., an alphaproteobacterium isolated from sediment of a shallow stream.</title>
        <authorList>
            <person name="Kim W.H."/>
            <person name="Kim D.H."/>
            <person name="Kang K."/>
            <person name="Ahn T.Y."/>
        </authorList>
    </citation>
    <scope>NUCLEOTIDE SEQUENCE [LARGE SCALE GENOMIC DNA]</scope>
    <source>
        <strain evidence="3 4">JCM30602</strain>
    </source>
</reference>
<evidence type="ECO:0000256" key="1">
    <source>
        <dbReference type="ARBA" id="ARBA00022801"/>
    </source>
</evidence>
<dbReference type="GO" id="GO:0016020">
    <property type="term" value="C:membrane"/>
    <property type="evidence" value="ECO:0007669"/>
    <property type="project" value="TreeGrafter"/>
</dbReference>
<dbReference type="InterPro" id="IPR000073">
    <property type="entry name" value="AB_hydrolase_1"/>
</dbReference>
<proteinExistence type="predicted"/>
<sequence>MVLSTRLAGICRSPHPAQHRPETCIRSTPMAAIPTPVVFIPALLSDEAMYREVIEQLGETVEAQVMVLSEPTMQANVEAVLAKAPPTFVLAGTSYGGSIALEVALAAPERVSALWLMGCNPAAPDASVQELVGGLEAMPDAVIDMLAGLAVPKESTEAAEAFKAMASRVGGKVGAAQARALGSRAEATSRLGTLRMPVLVIWGEADQIVPASVGQALADALPHAHFHVLPNCGHLPTLEEPAECAELFVEFLEDDADYAH</sequence>
<dbReference type="EMBL" id="SMSJ01000195">
    <property type="protein sequence ID" value="TDH57873.1"/>
    <property type="molecule type" value="Genomic_DNA"/>
</dbReference>
<evidence type="ECO:0000313" key="4">
    <source>
        <dbReference type="Proteomes" id="UP000295096"/>
    </source>
</evidence>
<keyword evidence="1 3" id="KW-0378">Hydrolase</keyword>